<dbReference type="InterPro" id="IPR007434">
    <property type="entry name" value="FemAB-like"/>
</dbReference>
<name>A0A0P0Z2Z4_9HYPH</name>
<reference evidence="1" key="1">
    <citation type="journal article" date="2015" name="Proc. Natl. Acad. Sci. U.S.A.">
        <title>Bacterial clade with the ribosomal RNA operon on a small plasmid rather than the chromosome.</title>
        <authorList>
            <person name="Anda M."/>
            <person name="Ohtsubo Y."/>
            <person name="Okubo T."/>
            <person name="Sugawara M."/>
            <person name="Nagata Y."/>
            <person name="Tsuda M."/>
            <person name="Minamisawa K."/>
            <person name="Mitsui H."/>
        </authorList>
    </citation>
    <scope>NUCLEOTIDE SEQUENCE</scope>
    <source>
        <strain evidence="1">JCM 14755</strain>
    </source>
</reference>
<dbReference type="Gene3D" id="3.40.630.30">
    <property type="match status" value="1"/>
</dbReference>
<evidence type="ECO:0008006" key="2">
    <source>
        <dbReference type="Google" id="ProtNLM"/>
    </source>
</evidence>
<dbReference type="OrthoDB" id="9776898at2"/>
<dbReference type="EMBL" id="LC066377">
    <property type="protein sequence ID" value="BAT28390.1"/>
    <property type="molecule type" value="Genomic_DNA"/>
</dbReference>
<evidence type="ECO:0000313" key="1">
    <source>
        <dbReference type="EMBL" id="BAT28390.1"/>
    </source>
</evidence>
<dbReference type="RefSeq" id="WP_062226158.1">
    <property type="nucleotide sequence ID" value="NZ_BBWR01000002.1"/>
</dbReference>
<dbReference type="PANTHER" id="PTHR47017">
    <property type="entry name" value="ACYL-COA"/>
    <property type="match status" value="1"/>
</dbReference>
<dbReference type="SUPFAM" id="SSF55729">
    <property type="entry name" value="Acyl-CoA N-acyltransferases (Nat)"/>
    <property type="match status" value="1"/>
</dbReference>
<dbReference type="PANTHER" id="PTHR47017:SF1">
    <property type="entry name" value="ACYL-COA"/>
    <property type="match status" value="1"/>
</dbReference>
<dbReference type="AlphaFoldDB" id="A0A0P0Z2Z4"/>
<sequence length="396" mass="42876">MNAGNGPTDAAGTLIRAVDSVTAVPSERWDELAAGAAARPNPFVRHAFLKALEDSGCVGAAAGWLAQHLVVEGDRGVIGVVPAYLKSHSQGEYVFDHGWADAFERAGGEYYPKLQVAAPFTPAMGPRLLAGAAGAELRTLLAAAVRGYVDQTGASSAHATFLEAQDREALAQAGFLDRSDIQFHFMNRGYASYEEFLASLSSRKRKALRKERAASLANGLDVEWLTGSAITEEALDAMFSFYMDTGGRKWGRPYLNRQFFGLVAETMGDQLLLIMARRAGRYIAGALNFIGVDRLYGRYWGCSEDHPFLHFELCYHQAIDYALAKGLAVVEAGAQGEHKLARGYEPVLTHSAHYIAHPGLRRAVADYLTRENRAMLAEQAALADASPFRQDGGDGS</sequence>
<dbReference type="InterPro" id="IPR016181">
    <property type="entry name" value="Acyl_CoA_acyltransferase"/>
</dbReference>
<accession>A0A0P0Z2Z4</accession>
<protein>
    <recommendedName>
        <fullName evidence="2">GNAT family N-acetyltransferase</fullName>
    </recommendedName>
</protein>
<organism evidence="1">
    <name type="scientific">Aureimonas frigidaquae</name>
    <dbReference type="NCBI Taxonomy" id="424757"/>
    <lineage>
        <taxon>Bacteria</taxon>
        <taxon>Pseudomonadati</taxon>
        <taxon>Pseudomonadota</taxon>
        <taxon>Alphaproteobacteria</taxon>
        <taxon>Hyphomicrobiales</taxon>
        <taxon>Aurantimonadaceae</taxon>
        <taxon>Aureimonas</taxon>
    </lineage>
</organism>
<proteinExistence type="predicted"/>
<dbReference type="Pfam" id="PF04339">
    <property type="entry name" value="FemAB_like"/>
    <property type="match status" value="1"/>
</dbReference>